<comment type="caution">
    <text evidence="2">The sequence shown here is derived from an EMBL/GenBank/DDBJ whole genome shotgun (WGS) entry which is preliminary data.</text>
</comment>
<reference evidence="2 3" key="1">
    <citation type="journal article" date="2014" name="Genome Biol. Evol.">
        <title>The genome of the myxosporean Thelohanellus kitauei shows adaptations to nutrient acquisition within its fish host.</title>
        <authorList>
            <person name="Yang Y."/>
            <person name="Xiong J."/>
            <person name="Zhou Z."/>
            <person name="Huo F."/>
            <person name="Miao W."/>
            <person name="Ran C."/>
            <person name="Liu Y."/>
            <person name="Zhang J."/>
            <person name="Feng J."/>
            <person name="Wang M."/>
            <person name="Wang M."/>
            <person name="Wang L."/>
            <person name="Yao B."/>
        </authorList>
    </citation>
    <scope>NUCLEOTIDE SEQUENCE [LARGE SCALE GENOMIC DNA]</scope>
    <source>
        <strain evidence="2">Wuqing</strain>
    </source>
</reference>
<dbReference type="Proteomes" id="UP000031668">
    <property type="component" value="Unassembled WGS sequence"/>
</dbReference>
<evidence type="ECO:0000313" key="3">
    <source>
        <dbReference type="Proteomes" id="UP000031668"/>
    </source>
</evidence>
<sequence>MSSKLSNYDTHNKQSSPILEIMEGGGQSRPFGSDTAERRMNHHALASQTKPQAPLQMLITRLPSGYLDNLVDSSDTLGCPHFVEVMFNHISLKGGIGWHFWTVQTDAEMISVFDRIKLREYDNSSRDLDSSTSQTASSYLQLTSYRNTGISNRKPSWIEPRPERKNFYEKKLLSSNLNREFLGSAGLGTGFGLINREIKYFLKRSRSGRIVNCYRVALIERLQNLYGVEADPSNERSHEQRGENFYKKKCLRPNLNEVYSGVGDIDRKLYGAGTGVKWIDSKCSNNIATIQDRAIDRRALQKLIIGDPKMRAPKPSAGGATMEKFIPSFSRDSFSSNKVASNEEAIGVSPLRMLAYMCIMWGLPPD</sequence>
<accession>A0A0C2IJR2</accession>
<evidence type="ECO:0000256" key="1">
    <source>
        <dbReference type="SAM" id="MobiDB-lite"/>
    </source>
</evidence>
<dbReference type="EMBL" id="JWZT01003745">
    <property type="protein sequence ID" value="KII65624.1"/>
    <property type="molecule type" value="Genomic_DNA"/>
</dbReference>
<proteinExistence type="predicted"/>
<feature type="compositionally biased region" description="Polar residues" evidence="1">
    <location>
        <begin position="1"/>
        <end position="17"/>
    </location>
</feature>
<organism evidence="2 3">
    <name type="scientific">Thelohanellus kitauei</name>
    <name type="common">Myxosporean</name>
    <dbReference type="NCBI Taxonomy" id="669202"/>
    <lineage>
        <taxon>Eukaryota</taxon>
        <taxon>Metazoa</taxon>
        <taxon>Cnidaria</taxon>
        <taxon>Myxozoa</taxon>
        <taxon>Myxosporea</taxon>
        <taxon>Bivalvulida</taxon>
        <taxon>Platysporina</taxon>
        <taxon>Myxobolidae</taxon>
        <taxon>Thelohanellus</taxon>
    </lineage>
</organism>
<evidence type="ECO:0000313" key="2">
    <source>
        <dbReference type="EMBL" id="KII65624.1"/>
    </source>
</evidence>
<keyword evidence="3" id="KW-1185">Reference proteome</keyword>
<protein>
    <submittedName>
        <fullName evidence="2">Uncharacterized protein</fullName>
    </submittedName>
</protein>
<gene>
    <name evidence="2" type="ORF">RF11_14252</name>
</gene>
<dbReference type="AlphaFoldDB" id="A0A0C2IJR2"/>
<name>A0A0C2IJR2_THEKT</name>
<feature type="region of interest" description="Disordered" evidence="1">
    <location>
        <begin position="1"/>
        <end position="34"/>
    </location>
</feature>